<keyword evidence="2" id="KW-1185">Reference proteome</keyword>
<name>A0ACC5W481_9BACT</name>
<accession>A0ACC5W481</accession>
<proteinExistence type="predicted"/>
<dbReference type="Proteomes" id="UP001319828">
    <property type="component" value="Unassembled WGS sequence"/>
</dbReference>
<protein>
    <submittedName>
        <fullName evidence="1">ArsC family transcriptional regulator</fullName>
    </submittedName>
</protein>
<sequence>MLNFYGIKNCNSVKKSQEFLKNEKIEFEFFDIKKLDEKTFDFWIGQRNIIDFVNTAGITAKKIGLNKEKLTYLSKDELKQVILNNPSCIKRPVIEFQGKIYIGKEYESLK</sequence>
<organism evidence="1 2">
    <name type="scientific">Campylobacter molothri</name>
    <dbReference type="NCBI Taxonomy" id="1032242"/>
    <lineage>
        <taxon>Bacteria</taxon>
        <taxon>Pseudomonadati</taxon>
        <taxon>Campylobacterota</taxon>
        <taxon>Epsilonproteobacteria</taxon>
        <taxon>Campylobacterales</taxon>
        <taxon>Campylobacteraceae</taxon>
        <taxon>Campylobacter</taxon>
    </lineage>
</organism>
<reference evidence="1" key="1">
    <citation type="submission" date="2020-07" db="EMBL/GenBank/DDBJ databases">
        <title>Campylobacter molothri sp. nov. isolated from wild birds.</title>
        <authorList>
            <person name="Miller W.G."/>
            <person name="Chapman M.H."/>
            <person name="Yee E."/>
            <person name="Lopes B.S."/>
            <person name="Forbes K.J."/>
        </authorList>
    </citation>
    <scope>NUCLEOTIDE SEQUENCE</scope>
    <source>
        <strain evidence="1">RM9754</strain>
    </source>
</reference>
<gene>
    <name evidence="1" type="ORF">H2252_06705</name>
</gene>
<comment type="caution">
    <text evidence="1">The sequence shown here is derived from an EMBL/GenBank/DDBJ whole genome shotgun (WGS) entry which is preliminary data.</text>
</comment>
<evidence type="ECO:0000313" key="2">
    <source>
        <dbReference type="Proteomes" id="UP001319828"/>
    </source>
</evidence>
<dbReference type="EMBL" id="JACHUQ010000014">
    <property type="protein sequence ID" value="MBZ7975070.1"/>
    <property type="molecule type" value="Genomic_DNA"/>
</dbReference>
<evidence type="ECO:0000313" key="1">
    <source>
        <dbReference type="EMBL" id="MBZ7975070.1"/>
    </source>
</evidence>